<proteinExistence type="predicted"/>
<evidence type="ECO:0000313" key="4">
    <source>
        <dbReference type="Proteomes" id="UP001500957"/>
    </source>
</evidence>
<dbReference type="Proteomes" id="UP001500957">
    <property type="component" value="Unassembled WGS sequence"/>
</dbReference>
<sequence length="605" mass="64327">MTSAVPDHIVIANCGGFWGDDPTAARRQVEGGPIDYLVMDYLAEVTMAILQKQKAKKPELGYAGDFLTQLRDVLVSCMDKGVTIIANAGGVNPHACAAAVEKLAEELGVRDKVKLGVVSGDDLYSDLDDLLAAGQALTNMETGRPLSDIRDAVSSANVYIGAPAIVRALELGANVIVAGRVTDTSVAMAPMIHRFGWAGDDWDKLAAGVVAGHIIECGCQCTGGNFTDWHLVPDHRNMGYPLVEVYPNGEFVVTKHPGTGGLVSVHTVSEQLLYEMGGPAYLSPDCVARFDSIELTQEGPDRVRVSGIVGAPPPELLKVAVSYSDGYRSVGRLLLSGPDTLRKANKVAEVFWHAAGGQDLYEEASTQFIGWDASHPSLTATEPSEVLIQFGVRDRDKAKIEAHFAPMVVGIMLQALPGMTVPADQGRPRVAEVVAHWPALIARDAVKATVTVDGVTEPVSSAAAAYTDVRVPPAPLAKPTPADDAQPVAEGETVTVPLMQLCIGRSGDKGDTGNVGIRARSPEIYHWIQANITSEVVKQQFKDICYGEVERFELPNLLALNFLLHESLGGGGANSLRFDAQGKTFSQYLLSMEVTVPAALVTTAG</sequence>
<protein>
    <submittedName>
        <fullName evidence="3">DUF1446 domain-containing protein</fullName>
    </submittedName>
</protein>
<dbReference type="Pfam" id="PF07287">
    <property type="entry name" value="AtuA"/>
    <property type="match status" value="1"/>
</dbReference>
<dbReference type="InterPro" id="IPR010839">
    <property type="entry name" value="AtuA_N"/>
</dbReference>
<feature type="domain" description="Acyclic terpene utilisation N-terminal" evidence="1">
    <location>
        <begin position="9"/>
        <end position="451"/>
    </location>
</feature>
<dbReference type="RefSeq" id="WP_344602803.1">
    <property type="nucleotide sequence ID" value="NZ_BAAAHE010000008.1"/>
</dbReference>
<feature type="domain" description="AtuA-like ferredoxin-fold" evidence="2">
    <location>
        <begin position="496"/>
        <end position="594"/>
    </location>
</feature>
<comment type="caution">
    <text evidence="3">The sequence shown here is derived from an EMBL/GenBank/DDBJ whole genome shotgun (WGS) entry which is preliminary data.</text>
</comment>
<dbReference type="EMBL" id="BAAAHE010000008">
    <property type="protein sequence ID" value="GAA0612249.1"/>
    <property type="molecule type" value="Genomic_DNA"/>
</dbReference>
<evidence type="ECO:0000259" key="2">
    <source>
        <dbReference type="Pfam" id="PF23544"/>
    </source>
</evidence>
<dbReference type="PANTHER" id="PTHR47708:SF2">
    <property type="entry name" value="SI:CH73-132F6.5"/>
    <property type="match status" value="1"/>
</dbReference>
<evidence type="ECO:0000259" key="1">
    <source>
        <dbReference type="Pfam" id="PF07287"/>
    </source>
</evidence>
<dbReference type="Pfam" id="PF23544">
    <property type="entry name" value="AtuA_ferredoxin"/>
    <property type="match status" value="1"/>
</dbReference>
<reference evidence="3 4" key="1">
    <citation type="journal article" date="2019" name="Int. J. Syst. Evol. Microbiol.">
        <title>The Global Catalogue of Microorganisms (GCM) 10K type strain sequencing project: providing services to taxonomists for standard genome sequencing and annotation.</title>
        <authorList>
            <consortium name="The Broad Institute Genomics Platform"/>
            <consortium name="The Broad Institute Genome Sequencing Center for Infectious Disease"/>
            <person name="Wu L."/>
            <person name="Ma J."/>
        </authorList>
    </citation>
    <scope>NUCLEOTIDE SEQUENCE [LARGE SCALE GENOMIC DNA]</scope>
    <source>
        <strain evidence="3 4">JCM 10671</strain>
    </source>
</reference>
<dbReference type="PANTHER" id="PTHR47708">
    <property type="match status" value="1"/>
</dbReference>
<name>A0ABN1GIM0_9ACTN</name>
<gene>
    <name evidence="3" type="ORF">GCM10009547_12840</name>
</gene>
<dbReference type="InterPro" id="IPR056362">
    <property type="entry name" value="AtuA-like_ferredoxin_dom"/>
</dbReference>
<keyword evidence="4" id="KW-1185">Reference proteome</keyword>
<evidence type="ECO:0000313" key="3">
    <source>
        <dbReference type="EMBL" id="GAA0612249.1"/>
    </source>
</evidence>
<accession>A0ABN1GIM0</accession>
<organism evidence="3 4">
    <name type="scientific">Sporichthya brevicatena</name>
    <dbReference type="NCBI Taxonomy" id="171442"/>
    <lineage>
        <taxon>Bacteria</taxon>
        <taxon>Bacillati</taxon>
        <taxon>Actinomycetota</taxon>
        <taxon>Actinomycetes</taxon>
        <taxon>Sporichthyales</taxon>
        <taxon>Sporichthyaceae</taxon>
        <taxon>Sporichthya</taxon>
    </lineage>
</organism>